<evidence type="ECO:0000256" key="1">
    <source>
        <dbReference type="ARBA" id="ARBA00022553"/>
    </source>
</evidence>
<proteinExistence type="predicted"/>
<dbReference type="PANTHER" id="PTHR44591">
    <property type="entry name" value="STRESS RESPONSE REGULATOR PROTEIN 1"/>
    <property type="match status" value="1"/>
</dbReference>
<feature type="modified residue" description="4-aspartylphosphate" evidence="2">
    <location>
        <position position="51"/>
    </location>
</feature>
<dbReference type="Pfam" id="PF00072">
    <property type="entry name" value="Response_reg"/>
    <property type="match status" value="1"/>
</dbReference>
<dbReference type="InterPro" id="IPR050595">
    <property type="entry name" value="Bact_response_regulator"/>
</dbReference>
<dbReference type="EMBL" id="RPDH01000001">
    <property type="protein sequence ID" value="RPE14240.1"/>
    <property type="molecule type" value="Genomic_DNA"/>
</dbReference>
<dbReference type="SUPFAM" id="SSF52172">
    <property type="entry name" value="CheY-like"/>
    <property type="match status" value="1"/>
</dbReference>
<dbReference type="OrthoDB" id="9796457at2"/>
<dbReference type="RefSeq" id="WP_123846752.1">
    <property type="nucleotide sequence ID" value="NZ_RPDH01000001.1"/>
</dbReference>
<accession>A0A3N4QE55</accession>
<dbReference type="PROSITE" id="PS50110">
    <property type="entry name" value="RESPONSE_REGULATORY"/>
    <property type="match status" value="1"/>
</dbReference>
<gene>
    <name evidence="4" type="ORF">EGT74_12275</name>
</gene>
<feature type="domain" description="Response regulatory" evidence="3">
    <location>
        <begin position="2"/>
        <end position="118"/>
    </location>
</feature>
<reference evidence="4 5" key="1">
    <citation type="submission" date="2018-11" db="EMBL/GenBank/DDBJ databases">
        <title>Chitinophaga lutea sp.nov., isolate from arsenic contaminated soil.</title>
        <authorList>
            <person name="Zong Y."/>
        </authorList>
    </citation>
    <scope>NUCLEOTIDE SEQUENCE [LARGE SCALE GENOMIC DNA]</scope>
    <source>
        <strain evidence="4 5">ZY74</strain>
    </source>
</reference>
<dbReference type="PANTHER" id="PTHR44591:SF23">
    <property type="entry name" value="CHEY SUBFAMILY"/>
    <property type="match status" value="1"/>
</dbReference>
<dbReference type="GO" id="GO:0000160">
    <property type="term" value="P:phosphorelay signal transduction system"/>
    <property type="evidence" value="ECO:0007669"/>
    <property type="project" value="InterPro"/>
</dbReference>
<protein>
    <submittedName>
        <fullName evidence="4">Response regulator</fullName>
    </submittedName>
</protein>
<evidence type="ECO:0000313" key="5">
    <source>
        <dbReference type="Proteomes" id="UP000278351"/>
    </source>
</evidence>
<dbReference type="InterPro" id="IPR001789">
    <property type="entry name" value="Sig_transdc_resp-reg_receiver"/>
</dbReference>
<dbReference type="Proteomes" id="UP000278351">
    <property type="component" value="Unassembled WGS sequence"/>
</dbReference>
<dbReference type="InterPro" id="IPR011006">
    <property type="entry name" value="CheY-like_superfamily"/>
</dbReference>
<keyword evidence="5" id="KW-1185">Reference proteome</keyword>
<evidence type="ECO:0000259" key="3">
    <source>
        <dbReference type="PROSITE" id="PS50110"/>
    </source>
</evidence>
<sequence length="127" mass="14605">MKVLVIEDEPIYQLYLKKYLEKMGLHVFTCETGMSGIQAARREMPDFIILDMGLPDMIGTDCLDILKKDPDTMHIPVIATTADATDEFKTETLYLGAHIYHRKPITPDQLAFYVQKIRDVLEEVNEK</sequence>
<organism evidence="4 5">
    <name type="scientific">Chitinophaga lutea</name>
    <dbReference type="NCBI Taxonomy" id="2488634"/>
    <lineage>
        <taxon>Bacteria</taxon>
        <taxon>Pseudomonadati</taxon>
        <taxon>Bacteroidota</taxon>
        <taxon>Chitinophagia</taxon>
        <taxon>Chitinophagales</taxon>
        <taxon>Chitinophagaceae</taxon>
        <taxon>Chitinophaga</taxon>
    </lineage>
</organism>
<dbReference type="AlphaFoldDB" id="A0A3N4QE55"/>
<dbReference type="SMART" id="SM00448">
    <property type="entry name" value="REC"/>
    <property type="match status" value="1"/>
</dbReference>
<evidence type="ECO:0000313" key="4">
    <source>
        <dbReference type="EMBL" id="RPE14240.1"/>
    </source>
</evidence>
<comment type="caution">
    <text evidence="4">The sequence shown here is derived from an EMBL/GenBank/DDBJ whole genome shotgun (WGS) entry which is preliminary data.</text>
</comment>
<keyword evidence="1 2" id="KW-0597">Phosphoprotein</keyword>
<dbReference type="Gene3D" id="3.40.50.2300">
    <property type="match status" value="1"/>
</dbReference>
<name>A0A3N4QE55_9BACT</name>
<evidence type="ECO:0000256" key="2">
    <source>
        <dbReference type="PROSITE-ProRule" id="PRU00169"/>
    </source>
</evidence>